<organism evidence="11 12">
    <name type="scientific">Staurois parvus</name>
    <dbReference type="NCBI Taxonomy" id="386267"/>
    <lineage>
        <taxon>Eukaryota</taxon>
        <taxon>Metazoa</taxon>
        <taxon>Chordata</taxon>
        <taxon>Craniata</taxon>
        <taxon>Vertebrata</taxon>
        <taxon>Euteleostomi</taxon>
        <taxon>Amphibia</taxon>
        <taxon>Batrachia</taxon>
        <taxon>Anura</taxon>
        <taxon>Neobatrachia</taxon>
        <taxon>Ranoidea</taxon>
        <taxon>Ranidae</taxon>
        <taxon>Staurois</taxon>
    </lineage>
</organism>
<dbReference type="PRINTS" id="PR00421">
    <property type="entry name" value="THIOREDOXIN"/>
</dbReference>
<evidence type="ECO:0000259" key="10">
    <source>
        <dbReference type="PROSITE" id="PS51352"/>
    </source>
</evidence>
<feature type="domain" description="Thioredoxin" evidence="10">
    <location>
        <begin position="124"/>
        <end position="241"/>
    </location>
</feature>
<dbReference type="InterPro" id="IPR036249">
    <property type="entry name" value="Thioredoxin-like_sf"/>
</dbReference>
<dbReference type="Pfam" id="PF00085">
    <property type="entry name" value="Thioredoxin"/>
    <property type="match status" value="3"/>
</dbReference>
<comment type="catalytic activity">
    <reaction evidence="1">
        <text>Catalyzes the rearrangement of -S-S- bonds in proteins.</text>
        <dbReference type="EC" id="5.3.4.1"/>
    </reaction>
</comment>
<protein>
    <recommendedName>
        <fullName evidence="4">protein disulfide-isomerase</fullName>
        <ecNumber evidence="4">5.3.4.1</ecNumber>
    </recommendedName>
</protein>
<evidence type="ECO:0000313" key="11">
    <source>
        <dbReference type="EMBL" id="CAI9539400.1"/>
    </source>
</evidence>
<dbReference type="Proteomes" id="UP001162483">
    <property type="component" value="Unassembled WGS sequence"/>
</dbReference>
<comment type="caution">
    <text evidence="11">The sequence shown here is derived from an EMBL/GenBank/DDBJ whole genome shotgun (WGS) entry which is preliminary data.</text>
</comment>
<dbReference type="InterPro" id="IPR005788">
    <property type="entry name" value="PDI_thioredoxin-like_dom"/>
</dbReference>
<dbReference type="InterPro" id="IPR017937">
    <property type="entry name" value="Thioredoxin_CS"/>
</dbReference>
<dbReference type="InterPro" id="IPR051063">
    <property type="entry name" value="PDI"/>
</dbReference>
<dbReference type="Gene3D" id="3.40.30.10">
    <property type="entry name" value="Glutaredoxin"/>
    <property type="match status" value="3"/>
</dbReference>
<evidence type="ECO:0000256" key="3">
    <source>
        <dbReference type="ARBA" id="ARBA00006347"/>
    </source>
</evidence>
<dbReference type="PROSITE" id="PS51352">
    <property type="entry name" value="THIOREDOXIN_2"/>
    <property type="match status" value="2"/>
</dbReference>
<evidence type="ECO:0000256" key="4">
    <source>
        <dbReference type="ARBA" id="ARBA00012723"/>
    </source>
</evidence>
<reference evidence="11" key="1">
    <citation type="submission" date="2023-05" db="EMBL/GenBank/DDBJ databases">
        <authorList>
            <person name="Stuckert A."/>
        </authorList>
    </citation>
    <scope>NUCLEOTIDE SEQUENCE</scope>
</reference>
<keyword evidence="12" id="KW-1185">Reference proteome</keyword>
<sequence>MRRRTRTTSTSTQARCSPMPSRRPRTLSCSSLHGVDTVNVFNQHGMNWATNIIIWRRLQFMLLKVDCTVDNTLCSDNGVRGYPTLKLFKPGLEAVKYQGARDFQTLENWMLQTVNEQPEEPKVEQETPKAPEAKQGLYELSSGNFKDHVADGDHFIKFFAPWCGHCKSLAPAWEQLASSYQESSTVKVAKVDCTQHNDLCSDNQVRGYPTLIWFRNGEKVDQYKGKRDLDSLKEYVETQMKTTDNKEADVPAQEDEPIAVESKVLALTENNFDQTVAKGIAFIKFYAPWCGHCKHLVPTWEDLSKKDFPGFSDVKIAKVDCTAERSLCNRFSVRGYPTLLLFRAGEKVSEHEGARDLETLQNFVLRNSRDEL</sequence>
<evidence type="ECO:0000256" key="5">
    <source>
        <dbReference type="ARBA" id="ARBA00022729"/>
    </source>
</evidence>
<dbReference type="EC" id="5.3.4.1" evidence="4"/>
<feature type="domain" description="Thioredoxin" evidence="10">
    <location>
        <begin position="246"/>
        <end position="369"/>
    </location>
</feature>
<evidence type="ECO:0000256" key="2">
    <source>
        <dbReference type="ARBA" id="ARBA00004319"/>
    </source>
</evidence>
<comment type="subcellular location">
    <subcellularLocation>
        <location evidence="2">Endoplasmic reticulum lumen</location>
    </subcellularLocation>
</comment>
<dbReference type="PANTHER" id="PTHR45672">
    <property type="entry name" value="PROTEIN DISULFIDE-ISOMERASE C17H9.14C-RELATED"/>
    <property type="match status" value="1"/>
</dbReference>
<name>A0ABN9AW71_9NEOB</name>
<evidence type="ECO:0000256" key="8">
    <source>
        <dbReference type="RuleBase" id="RU004208"/>
    </source>
</evidence>
<feature type="region of interest" description="Disordered" evidence="9">
    <location>
        <begin position="1"/>
        <end position="28"/>
    </location>
</feature>
<dbReference type="PANTHER" id="PTHR45672:SF3">
    <property type="entry name" value="THIOREDOXIN DOMAIN-CONTAINING PROTEIN 5"/>
    <property type="match status" value="1"/>
</dbReference>
<dbReference type="EMBL" id="CATNWA010001196">
    <property type="protein sequence ID" value="CAI9539400.1"/>
    <property type="molecule type" value="Genomic_DNA"/>
</dbReference>
<evidence type="ECO:0000256" key="9">
    <source>
        <dbReference type="SAM" id="MobiDB-lite"/>
    </source>
</evidence>
<gene>
    <name evidence="11" type="ORF">SPARVUS_LOCUS1587521</name>
</gene>
<comment type="similarity">
    <text evidence="3 8">Belongs to the protein disulfide isomerase family.</text>
</comment>
<dbReference type="NCBIfam" id="TIGR01126">
    <property type="entry name" value="pdi_dom"/>
    <property type="match status" value="2"/>
</dbReference>
<keyword evidence="6" id="KW-0677">Repeat</keyword>
<evidence type="ECO:0000256" key="6">
    <source>
        <dbReference type="ARBA" id="ARBA00022737"/>
    </source>
</evidence>
<evidence type="ECO:0000256" key="1">
    <source>
        <dbReference type="ARBA" id="ARBA00001182"/>
    </source>
</evidence>
<dbReference type="CDD" id="cd03005">
    <property type="entry name" value="PDI_a_ERp46"/>
    <property type="match status" value="2"/>
</dbReference>
<keyword evidence="5" id="KW-0732">Signal</keyword>
<dbReference type="SUPFAM" id="SSF52833">
    <property type="entry name" value="Thioredoxin-like"/>
    <property type="match status" value="3"/>
</dbReference>
<proteinExistence type="inferred from homology"/>
<evidence type="ECO:0000256" key="7">
    <source>
        <dbReference type="ARBA" id="ARBA00023284"/>
    </source>
</evidence>
<evidence type="ECO:0000313" key="12">
    <source>
        <dbReference type="Proteomes" id="UP001162483"/>
    </source>
</evidence>
<accession>A0ABN9AW71</accession>
<keyword evidence="7" id="KW-0676">Redox-active center</keyword>
<dbReference type="InterPro" id="IPR013766">
    <property type="entry name" value="Thioredoxin_domain"/>
</dbReference>
<dbReference type="PROSITE" id="PS00194">
    <property type="entry name" value="THIOREDOXIN_1"/>
    <property type="match status" value="2"/>
</dbReference>